<gene>
    <name evidence="4" type="ORF">HD599_001682</name>
</gene>
<dbReference type="PROSITE" id="PS51257">
    <property type="entry name" value="PROKAR_LIPOPROTEIN"/>
    <property type="match status" value="1"/>
</dbReference>
<evidence type="ECO:0000256" key="1">
    <source>
        <dbReference type="SAM" id="MobiDB-lite"/>
    </source>
</evidence>
<feature type="domain" description="Cyclophilin-like" evidence="3">
    <location>
        <begin position="62"/>
        <end position="170"/>
    </location>
</feature>
<accession>A0A841APL7</accession>
<dbReference type="Gene3D" id="2.40.100.20">
    <property type="match status" value="1"/>
</dbReference>
<organism evidence="4 5">
    <name type="scientific">Conyzicola lurida</name>
    <dbReference type="NCBI Taxonomy" id="1172621"/>
    <lineage>
        <taxon>Bacteria</taxon>
        <taxon>Bacillati</taxon>
        <taxon>Actinomycetota</taxon>
        <taxon>Actinomycetes</taxon>
        <taxon>Micrococcales</taxon>
        <taxon>Microbacteriaceae</taxon>
        <taxon>Conyzicola</taxon>
    </lineage>
</organism>
<sequence>MKRILPTLIAVALLSGCAPAPGSSTRQESGPSTTRERTSAPTPVLPTGAPHDVVGTVVRFSSDRTSVDVTVDQDTPAVREFLSVLPLELVVEEFNGKEKIAYLPRELDAAETPGSDPEDGDLIYFTPWGNLGFFYDATGIGYTDQTLHIGTFTAGREELALLETGAVTVAVVEE</sequence>
<name>A0A841APL7_9MICO</name>
<dbReference type="Proteomes" id="UP000536685">
    <property type="component" value="Unassembled WGS sequence"/>
</dbReference>
<dbReference type="EMBL" id="JACHMJ010000001">
    <property type="protein sequence ID" value="MBB5843359.1"/>
    <property type="molecule type" value="Genomic_DNA"/>
</dbReference>
<feature type="compositionally biased region" description="Polar residues" evidence="1">
    <location>
        <begin position="22"/>
        <end position="33"/>
    </location>
</feature>
<dbReference type="RefSeq" id="WP_184235954.1">
    <property type="nucleotide sequence ID" value="NZ_JACHMJ010000001.1"/>
</dbReference>
<dbReference type="InterPro" id="IPR029000">
    <property type="entry name" value="Cyclophilin-like_dom_sf"/>
</dbReference>
<comment type="caution">
    <text evidence="4">The sequence shown here is derived from an EMBL/GenBank/DDBJ whole genome shotgun (WGS) entry which is preliminary data.</text>
</comment>
<keyword evidence="5" id="KW-1185">Reference proteome</keyword>
<dbReference type="Pfam" id="PF18050">
    <property type="entry name" value="Cyclophil_like2"/>
    <property type="match status" value="1"/>
</dbReference>
<evidence type="ECO:0000259" key="3">
    <source>
        <dbReference type="Pfam" id="PF18050"/>
    </source>
</evidence>
<feature type="region of interest" description="Disordered" evidence="1">
    <location>
        <begin position="19"/>
        <end position="48"/>
    </location>
</feature>
<dbReference type="SUPFAM" id="SSF50891">
    <property type="entry name" value="Cyclophilin-like"/>
    <property type="match status" value="1"/>
</dbReference>
<evidence type="ECO:0000313" key="4">
    <source>
        <dbReference type="EMBL" id="MBB5843359.1"/>
    </source>
</evidence>
<proteinExistence type="predicted"/>
<evidence type="ECO:0000313" key="5">
    <source>
        <dbReference type="Proteomes" id="UP000536685"/>
    </source>
</evidence>
<keyword evidence="2" id="KW-0732">Signal</keyword>
<protein>
    <recommendedName>
        <fullName evidence="3">Cyclophilin-like domain-containing protein</fullName>
    </recommendedName>
</protein>
<feature type="chain" id="PRO_5038338785" description="Cyclophilin-like domain-containing protein" evidence="2">
    <location>
        <begin position="21"/>
        <end position="174"/>
    </location>
</feature>
<dbReference type="InterPro" id="IPR041183">
    <property type="entry name" value="Cyclophilin-like"/>
</dbReference>
<feature type="signal peptide" evidence="2">
    <location>
        <begin position="1"/>
        <end position="20"/>
    </location>
</feature>
<evidence type="ECO:0000256" key="2">
    <source>
        <dbReference type="SAM" id="SignalP"/>
    </source>
</evidence>
<reference evidence="4 5" key="1">
    <citation type="submission" date="2020-08" db="EMBL/GenBank/DDBJ databases">
        <title>Sequencing the genomes of 1000 actinobacteria strains.</title>
        <authorList>
            <person name="Klenk H.-P."/>
        </authorList>
    </citation>
    <scope>NUCLEOTIDE SEQUENCE [LARGE SCALE GENOMIC DNA]</scope>
    <source>
        <strain evidence="4 5">DSM 105784</strain>
    </source>
</reference>
<dbReference type="AlphaFoldDB" id="A0A841APL7"/>